<dbReference type="InterPro" id="IPR000772">
    <property type="entry name" value="Ricin_B_lectin"/>
</dbReference>
<reference evidence="3 4" key="1">
    <citation type="journal article" date="2019" name="Int. J. Syst. Evol. Microbiol.">
        <title>The Global Catalogue of Microorganisms (GCM) 10K type strain sequencing project: providing services to taxonomists for standard genome sequencing and annotation.</title>
        <authorList>
            <consortium name="The Broad Institute Genomics Platform"/>
            <consortium name="The Broad Institute Genome Sequencing Center for Infectious Disease"/>
            <person name="Wu L."/>
            <person name="Ma J."/>
        </authorList>
    </citation>
    <scope>NUCLEOTIDE SEQUENCE [LARGE SCALE GENOMIC DNA]</scope>
    <source>
        <strain evidence="3 4">JCM 7356</strain>
    </source>
</reference>
<evidence type="ECO:0000256" key="1">
    <source>
        <dbReference type="SAM" id="SignalP"/>
    </source>
</evidence>
<dbReference type="Proteomes" id="UP001500305">
    <property type="component" value="Unassembled WGS sequence"/>
</dbReference>
<dbReference type="Pfam" id="PF00652">
    <property type="entry name" value="Ricin_B_lectin"/>
    <property type="match status" value="1"/>
</dbReference>
<comment type="caution">
    <text evidence="3">The sequence shown here is derived from an EMBL/GenBank/DDBJ whole genome shotgun (WGS) entry which is preliminary data.</text>
</comment>
<feature type="domain" description="Ricin B lectin" evidence="2">
    <location>
        <begin position="84"/>
        <end position="222"/>
    </location>
</feature>
<proteinExistence type="predicted"/>
<evidence type="ECO:0000259" key="2">
    <source>
        <dbReference type="SMART" id="SM00458"/>
    </source>
</evidence>
<evidence type="ECO:0000313" key="3">
    <source>
        <dbReference type="EMBL" id="GAA2227255.1"/>
    </source>
</evidence>
<keyword evidence="4" id="KW-1185">Reference proteome</keyword>
<dbReference type="SMART" id="SM00458">
    <property type="entry name" value="RICIN"/>
    <property type="match status" value="1"/>
</dbReference>
<dbReference type="CDD" id="cd00161">
    <property type="entry name" value="beta-trefoil_Ricin-like"/>
    <property type="match status" value="1"/>
</dbReference>
<evidence type="ECO:0000313" key="4">
    <source>
        <dbReference type="Proteomes" id="UP001500305"/>
    </source>
</evidence>
<accession>A0ABN3DCA7</accession>
<dbReference type="SUPFAM" id="SSF50370">
    <property type="entry name" value="Ricin B-like lectins"/>
    <property type="match status" value="1"/>
</dbReference>
<feature type="chain" id="PRO_5046182204" description="Ricin B lectin domain-containing protein" evidence="1">
    <location>
        <begin position="30"/>
        <end position="222"/>
    </location>
</feature>
<name>A0ABN3DCA7_9ACTN</name>
<dbReference type="PROSITE" id="PS50231">
    <property type="entry name" value="RICIN_B_LECTIN"/>
    <property type="match status" value="1"/>
</dbReference>
<sequence length="222" mass="23985">MLKCRFGFTLTAGMTILAFGAVHGATAQAAPRDHARMAPRVTAGPAVGPAAGKQVIELDSPAELPTTGSQSHLQSAIAKLHVVYHTTAFTNNDGGECLDGDTNTIPNNGAKVQLWACNGWSNQNWYWSPVPNKPVGYYNIQNGDGWQCLDGDTNTIPNNGAKVQLWACNGQSNQIWAWNGHTLRNVDGSQCLDGDTNTIPNNGAKVQLWACNGWNNQDWTWH</sequence>
<dbReference type="Gene3D" id="2.80.10.50">
    <property type="match status" value="3"/>
</dbReference>
<dbReference type="InterPro" id="IPR035992">
    <property type="entry name" value="Ricin_B-like_lectins"/>
</dbReference>
<feature type="signal peptide" evidence="1">
    <location>
        <begin position="1"/>
        <end position="29"/>
    </location>
</feature>
<dbReference type="EMBL" id="BAAATR010000001">
    <property type="protein sequence ID" value="GAA2227255.1"/>
    <property type="molecule type" value="Genomic_DNA"/>
</dbReference>
<organism evidence="3 4">
    <name type="scientific">Kitasatospora cystarginea</name>
    <dbReference type="NCBI Taxonomy" id="58350"/>
    <lineage>
        <taxon>Bacteria</taxon>
        <taxon>Bacillati</taxon>
        <taxon>Actinomycetota</taxon>
        <taxon>Actinomycetes</taxon>
        <taxon>Kitasatosporales</taxon>
        <taxon>Streptomycetaceae</taxon>
        <taxon>Kitasatospora</taxon>
    </lineage>
</organism>
<keyword evidence="1" id="KW-0732">Signal</keyword>
<gene>
    <name evidence="3" type="ORF">GCM10010430_03280</name>
</gene>
<protein>
    <recommendedName>
        <fullName evidence="2">Ricin B lectin domain-containing protein</fullName>
    </recommendedName>
</protein>